<dbReference type="Gene3D" id="2.60.410.10">
    <property type="entry name" value="D-Ala-D-Ala carboxypeptidase, C-terminal domain"/>
    <property type="match status" value="1"/>
</dbReference>
<proteinExistence type="inferred from homology"/>
<dbReference type="GO" id="GO:0009002">
    <property type="term" value="F:serine-type D-Ala-D-Ala carboxypeptidase activity"/>
    <property type="evidence" value="ECO:0007669"/>
    <property type="project" value="UniProtKB-EC"/>
</dbReference>
<dbReference type="InterPro" id="IPR012907">
    <property type="entry name" value="Peptidase_S11_C"/>
</dbReference>
<dbReference type="PANTHER" id="PTHR21581">
    <property type="entry name" value="D-ALANYL-D-ALANINE CARBOXYPEPTIDASE"/>
    <property type="match status" value="1"/>
</dbReference>
<dbReference type="InterPro" id="IPR018044">
    <property type="entry name" value="Peptidase_S11"/>
</dbReference>
<dbReference type="InterPro" id="IPR037167">
    <property type="entry name" value="Peptidase_S11_C_sf"/>
</dbReference>
<dbReference type="SUPFAM" id="SSF56601">
    <property type="entry name" value="beta-lactamase/transpeptidase-like"/>
    <property type="match status" value="1"/>
</dbReference>
<evidence type="ECO:0000256" key="7">
    <source>
        <dbReference type="ARBA" id="ARBA00022729"/>
    </source>
</evidence>
<dbReference type="InterPro" id="IPR001967">
    <property type="entry name" value="Peptidase_S11_N"/>
</dbReference>
<dbReference type="Gene3D" id="3.40.710.10">
    <property type="entry name" value="DD-peptidase/beta-lactamase superfamily"/>
    <property type="match status" value="1"/>
</dbReference>
<keyword evidence="10" id="KW-0573">Peptidoglycan synthesis</keyword>
<accession>A0A089NNZ4</accession>
<evidence type="ECO:0000256" key="15">
    <source>
        <dbReference type="RuleBase" id="RU004016"/>
    </source>
</evidence>
<comment type="catalytic activity">
    <reaction evidence="12">
        <text>Preferential cleavage: (Ac)2-L-Lys-D-Ala-|-D-Ala. Also transpeptidation of peptidyl-alanyl moieties that are N-acyl substituents of D-alanine.</text>
        <dbReference type="EC" id="3.4.16.4"/>
    </reaction>
</comment>
<evidence type="ECO:0000256" key="3">
    <source>
        <dbReference type="ARBA" id="ARBA00007164"/>
    </source>
</evidence>
<gene>
    <name evidence="19" type="ORF">MOC_1886</name>
</gene>
<feature type="active site" description="Acyl-ester intermediate" evidence="13">
    <location>
        <position position="71"/>
    </location>
</feature>
<keyword evidence="11" id="KW-0961">Cell wall biogenesis/degradation</keyword>
<keyword evidence="9" id="KW-0133">Cell shape</keyword>
<dbReference type="SMART" id="SM00936">
    <property type="entry name" value="PBP5_C"/>
    <property type="match status" value="1"/>
</dbReference>
<evidence type="ECO:0000313" key="20">
    <source>
        <dbReference type="Proteomes" id="UP000029492"/>
    </source>
</evidence>
<evidence type="ECO:0000256" key="6">
    <source>
        <dbReference type="ARBA" id="ARBA00022670"/>
    </source>
</evidence>
<dbReference type="EMBL" id="CP003811">
    <property type="protein sequence ID" value="AIQ89641.1"/>
    <property type="molecule type" value="Genomic_DNA"/>
</dbReference>
<feature type="active site" description="Proton acceptor" evidence="13">
    <location>
        <position position="74"/>
    </location>
</feature>
<evidence type="ECO:0000256" key="17">
    <source>
        <dbReference type="SAM" id="SignalP"/>
    </source>
</evidence>
<name>A0A089NNZ4_9HYPH</name>
<dbReference type="eggNOG" id="COG1686">
    <property type="taxonomic scope" value="Bacteria"/>
</dbReference>
<dbReference type="InterPro" id="IPR012338">
    <property type="entry name" value="Beta-lactam/transpept-like"/>
</dbReference>
<dbReference type="PANTHER" id="PTHR21581:SF6">
    <property type="entry name" value="TRAFFICKING PROTEIN PARTICLE COMPLEX SUBUNIT 12"/>
    <property type="match status" value="1"/>
</dbReference>
<keyword evidence="5 19" id="KW-0121">Carboxypeptidase</keyword>
<keyword evidence="6" id="KW-0645">Protease</keyword>
<evidence type="ECO:0000256" key="8">
    <source>
        <dbReference type="ARBA" id="ARBA00022801"/>
    </source>
</evidence>
<dbReference type="HOGENOM" id="CLU_027070_8_1_5"/>
<evidence type="ECO:0000256" key="13">
    <source>
        <dbReference type="PIRSR" id="PIRSR618044-1"/>
    </source>
</evidence>
<evidence type="ECO:0000313" key="19">
    <source>
        <dbReference type="EMBL" id="AIQ89641.1"/>
    </source>
</evidence>
<dbReference type="UniPathway" id="UPA00219"/>
<evidence type="ECO:0000256" key="9">
    <source>
        <dbReference type="ARBA" id="ARBA00022960"/>
    </source>
</evidence>
<evidence type="ECO:0000256" key="14">
    <source>
        <dbReference type="PIRSR" id="PIRSR618044-2"/>
    </source>
</evidence>
<evidence type="ECO:0000256" key="4">
    <source>
        <dbReference type="ARBA" id="ARBA00012448"/>
    </source>
</evidence>
<evidence type="ECO:0000256" key="2">
    <source>
        <dbReference type="ARBA" id="ARBA00004752"/>
    </source>
</evidence>
<keyword evidence="7 17" id="KW-0732">Signal</keyword>
<comment type="function">
    <text evidence="1">Removes C-terminal D-alanyl residues from sugar-peptide cell wall precursors.</text>
</comment>
<dbReference type="GO" id="GO:0006508">
    <property type="term" value="P:proteolysis"/>
    <property type="evidence" value="ECO:0007669"/>
    <property type="project" value="UniProtKB-KW"/>
</dbReference>
<dbReference type="InterPro" id="IPR015956">
    <property type="entry name" value="Peniciliin-bd_prot_C_sf"/>
</dbReference>
<protein>
    <recommendedName>
        <fullName evidence="4">serine-type D-Ala-D-Ala carboxypeptidase</fullName>
        <ecNumber evidence="4">3.4.16.4</ecNumber>
    </recommendedName>
</protein>
<dbReference type="STRING" id="693986.MOC_1886"/>
<comment type="similarity">
    <text evidence="3 15">Belongs to the peptidase S11 family.</text>
</comment>
<feature type="domain" description="Peptidase S11 D-Ala-D-Ala carboxypeptidase A C-terminal" evidence="18">
    <location>
        <begin position="288"/>
        <end position="378"/>
    </location>
</feature>
<keyword evidence="20" id="KW-1185">Reference proteome</keyword>
<keyword evidence="8 19" id="KW-0378">Hydrolase</keyword>
<dbReference type="PRINTS" id="PR00725">
    <property type="entry name" value="DADACBPTASE1"/>
</dbReference>
<evidence type="ECO:0000256" key="12">
    <source>
        <dbReference type="ARBA" id="ARBA00034000"/>
    </source>
</evidence>
<dbReference type="SUPFAM" id="SSF69189">
    <property type="entry name" value="Penicillin-binding protein associated domain"/>
    <property type="match status" value="1"/>
</dbReference>
<evidence type="ECO:0000256" key="11">
    <source>
        <dbReference type="ARBA" id="ARBA00023316"/>
    </source>
</evidence>
<evidence type="ECO:0000256" key="16">
    <source>
        <dbReference type="SAM" id="MobiDB-lite"/>
    </source>
</evidence>
<dbReference type="GO" id="GO:0009252">
    <property type="term" value="P:peptidoglycan biosynthetic process"/>
    <property type="evidence" value="ECO:0007669"/>
    <property type="project" value="UniProtKB-UniPathway"/>
</dbReference>
<dbReference type="GO" id="GO:0071555">
    <property type="term" value="P:cell wall organization"/>
    <property type="evidence" value="ECO:0007669"/>
    <property type="project" value="UniProtKB-KW"/>
</dbReference>
<feature type="chain" id="PRO_5001847905" description="serine-type D-Ala-D-Ala carboxypeptidase" evidence="17">
    <location>
        <begin position="36"/>
        <end position="427"/>
    </location>
</feature>
<feature type="compositionally biased region" description="Basic and acidic residues" evidence="16">
    <location>
        <begin position="402"/>
        <end position="417"/>
    </location>
</feature>
<dbReference type="Pfam" id="PF00768">
    <property type="entry name" value="Peptidase_S11"/>
    <property type="match status" value="1"/>
</dbReference>
<dbReference type="AlphaFoldDB" id="A0A089NNZ4"/>
<dbReference type="KEGG" id="mor:MOC_1886"/>
<dbReference type="Pfam" id="PF07943">
    <property type="entry name" value="PBP5_C"/>
    <property type="match status" value="1"/>
</dbReference>
<feature type="signal peptide" evidence="17">
    <location>
        <begin position="1"/>
        <end position="35"/>
    </location>
</feature>
<feature type="compositionally biased region" description="Low complexity" evidence="16">
    <location>
        <begin position="418"/>
        <end position="427"/>
    </location>
</feature>
<sequence length="427" mass="45177">MLPGRRQAWDGTVMRRPLLTLLAAACALGAGLAAAAAQSFQTAAPHAILIDADSGSVLFEKAADERFSPASMAKLMTTDIVFEALKSGRLSMDTEFTVTEDAWKRGGAGGGGSSMFAQVNSRIKMADLLRGLIVQSGNDAAITIAENMAGSEEAFAGLMNQRAKEIGLTNSTFRNATGYAAPDQKVTARDMAKLALHIIDTYPDYYKIFSEKEFTWNKIRQQNRNPLLALDIGADGLKTGYLEESGYALTGSAVQNGQRLVLVVSGLKSARDRASESRKLMEWGFRAFEPRQVFTPGETVAEASVYGGQSGSVPLVAKKPVRVLLPRGSSDRVSAKVIYTGPLVAPVEEGRRVGVLRIQRGDTVALDQPLYAGASVEPGTLSQRAMDAALEFGTGLVRKALDRAGKGGDKGGDKGTDKGAAGAANPS</sequence>
<evidence type="ECO:0000256" key="10">
    <source>
        <dbReference type="ARBA" id="ARBA00022984"/>
    </source>
</evidence>
<dbReference type="GO" id="GO:0008360">
    <property type="term" value="P:regulation of cell shape"/>
    <property type="evidence" value="ECO:0007669"/>
    <property type="project" value="UniProtKB-KW"/>
</dbReference>
<dbReference type="EC" id="3.4.16.4" evidence="4"/>
<feature type="binding site" evidence="14">
    <location>
        <position position="238"/>
    </location>
    <ligand>
        <name>substrate</name>
    </ligand>
</feature>
<reference evidence="19 20" key="1">
    <citation type="journal article" date="2014" name="PLoS ONE">
        <title>Genome Information of Methylobacterium oryzae, a Plant-Probiotic Methylotroph in the Phyllosphere.</title>
        <authorList>
            <person name="Kwak M.J."/>
            <person name="Jeong H."/>
            <person name="Madhaiyan M."/>
            <person name="Lee Y."/>
            <person name="Sa T.M."/>
            <person name="Oh T.K."/>
            <person name="Kim J.F."/>
        </authorList>
    </citation>
    <scope>NUCLEOTIDE SEQUENCE [LARGE SCALE GENOMIC DNA]</scope>
    <source>
        <strain evidence="19 20">CBMB20</strain>
    </source>
</reference>
<dbReference type="Proteomes" id="UP000029492">
    <property type="component" value="Chromosome"/>
</dbReference>
<feature type="active site" evidence="13">
    <location>
        <position position="136"/>
    </location>
</feature>
<evidence type="ECO:0000256" key="5">
    <source>
        <dbReference type="ARBA" id="ARBA00022645"/>
    </source>
</evidence>
<comment type="pathway">
    <text evidence="2">Cell wall biogenesis; peptidoglycan biosynthesis.</text>
</comment>
<feature type="region of interest" description="Disordered" evidence="16">
    <location>
        <begin position="402"/>
        <end position="427"/>
    </location>
</feature>
<organism evidence="19 20">
    <name type="scientific">Methylobacterium oryzae CBMB20</name>
    <dbReference type="NCBI Taxonomy" id="693986"/>
    <lineage>
        <taxon>Bacteria</taxon>
        <taxon>Pseudomonadati</taxon>
        <taxon>Pseudomonadota</taxon>
        <taxon>Alphaproteobacteria</taxon>
        <taxon>Hyphomicrobiales</taxon>
        <taxon>Methylobacteriaceae</taxon>
        <taxon>Methylobacterium</taxon>
    </lineage>
</organism>
<evidence type="ECO:0000256" key="1">
    <source>
        <dbReference type="ARBA" id="ARBA00003217"/>
    </source>
</evidence>
<evidence type="ECO:0000259" key="18">
    <source>
        <dbReference type="SMART" id="SM00936"/>
    </source>
</evidence>